<evidence type="ECO:0000313" key="2">
    <source>
        <dbReference type="EMBL" id="QAV17787.1"/>
    </source>
</evidence>
<dbReference type="Proteomes" id="UP000288943">
    <property type="component" value="Chromosome"/>
</dbReference>
<sequence length="284" mass="33751">MVSWIIRSRMVDRMGMPETGRMQGLISRMLETIIYTGFNKRYYTCWRNYKSPKYKRDLQKLLMMRKGGKHVKEISLTLFTYQVFNKQNIAKSVFDSLSENGFLFTKMGVTEPLKVRYSREEAISLWCSETEGCYDIELEKMVGKAGNFMAKGPKSLFMGSQWWHCPNKKKLNYIYLTFSVDVLDSKKQEVLYLFKEFIVLFEALYGEITHSDALKRQHVTGTPDLRLPGVFWCNYYSNEYLALMNCREQVESFEWWKKEDMEERGHGRRNDDLPKRRPWRVGRA</sequence>
<evidence type="ECO:0000313" key="3">
    <source>
        <dbReference type="Proteomes" id="UP000288943"/>
    </source>
</evidence>
<feature type="region of interest" description="Disordered" evidence="1">
    <location>
        <begin position="261"/>
        <end position="284"/>
    </location>
</feature>
<accession>A0A410WU39</accession>
<dbReference type="KEGG" id="pchi:PC41400_08980"/>
<organism evidence="2 3">
    <name type="scientific">Paenibacillus chitinolyticus</name>
    <dbReference type="NCBI Taxonomy" id="79263"/>
    <lineage>
        <taxon>Bacteria</taxon>
        <taxon>Bacillati</taxon>
        <taxon>Bacillota</taxon>
        <taxon>Bacilli</taxon>
        <taxon>Bacillales</taxon>
        <taxon>Paenibacillaceae</taxon>
        <taxon>Paenibacillus</taxon>
    </lineage>
</organism>
<feature type="compositionally biased region" description="Basic and acidic residues" evidence="1">
    <location>
        <begin position="261"/>
        <end position="275"/>
    </location>
</feature>
<gene>
    <name evidence="2" type="ORF">PC41400_08980</name>
</gene>
<protein>
    <submittedName>
        <fullName evidence="2">Uncharacterized protein</fullName>
    </submittedName>
</protein>
<reference evidence="2 3" key="1">
    <citation type="submission" date="2018-01" db="EMBL/GenBank/DDBJ databases">
        <title>The whole genome sequencing and assembly of Paenibacillus chitinolyticus KCCM 41400 strain.</title>
        <authorList>
            <person name="Kim J.-Y."/>
            <person name="Park M.-K."/>
            <person name="Lee Y.-J."/>
            <person name="Yi H."/>
            <person name="Bahn Y.-S."/>
            <person name="Kim J.F."/>
            <person name="Lee D.-W."/>
        </authorList>
    </citation>
    <scope>NUCLEOTIDE SEQUENCE [LARGE SCALE GENOMIC DNA]</scope>
    <source>
        <strain evidence="2 3">KCCM 41400</strain>
    </source>
</reference>
<dbReference type="EMBL" id="CP026520">
    <property type="protein sequence ID" value="QAV17787.1"/>
    <property type="molecule type" value="Genomic_DNA"/>
</dbReference>
<proteinExistence type="predicted"/>
<name>A0A410WU39_9BACL</name>
<dbReference type="AlphaFoldDB" id="A0A410WU39"/>
<evidence type="ECO:0000256" key="1">
    <source>
        <dbReference type="SAM" id="MobiDB-lite"/>
    </source>
</evidence>